<name>A0ABP8H621_9BACT</name>
<dbReference type="RefSeq" id="WP_345256449.1">
    <property type="nucleotide sequence ID" value="NZ_BAABGY010000008.1"/>
</dbReference>
<feature type="signal peptide" evidence="1">
    <location>
        <begin position="1"/>
        <end position="25"/>
    </location>
</feature>
<feature type="chain" id="PRO_5046257081" description="DUF4625 domain-containing protein" evidence="1">
    <location>
        <begin position="26"/>
        <end position="137"/>
    </location>
</feature>
<sequence length="137" mass="15122">MKRISAFFATTFTAILALSACSKHAGDLEEPHHHATDAVVVFARPTANAVFANGDTVRIEAQAIAPATIHGYELTITKAGDTTTIFQARVHDHNDTLRINQFWVNDRTEAQQLEAKVKLQLDHDGGRLTRSTVFRVL</sequence>
<dbReference type="Proteomes" id="UP001501725">
    <property type="component" value="Unassembled WGS sequence"/>
</dbReference>
<dbReference type="EMBL" id="BAABGY010000008">
    <property type="protein sequence ID" value="GAA4334574.1"/>
    <property type="molecule type" value="Genomic_DNA"/>
</dbReference>
<protein>
    <recommendedName>
        <fullName evidence="4">DUF4625 domain-containing protein</fullName>
    </recommendedName>
</protein>
<evidence type="ECO:0000256" key="1">
    <source>
        <dbReference type="SAM" id="SignalP"/>
    </source>
</evidence>
<dbReference type="PROSITE" id="PS51257">
    <property type="entry name" value="PROKAR_LIPOPROTEIN"/>
    <property type="match status" value="1"/>
</dbReference>
<gene>
    <name evidence="2" type="ORF">GCM10023184_28760</name>
</gene>
<keyword evidence="3" id="KW-1185">Reference proteome</keyword>
<keyword evidence="1" id="KW-0732">Signal</keyword>
<proteinExistence type="predicted"/>
<reference evidence="3" key="1">
    <citation type="journal article" date="2019" name="Int. J. Syst. Evol. Microbiol.">
        <title>The Global Catalogue of Microorganisms (GCM) 10K type strain sequencing project: providing services to taxonomists for standard genome sequencing and annotation.</title>
        <authorList>
            <consortium name="The Broad Institute Genomics Platform"/>
            <consortium name="The Broad Institute Genome Sequencing Center for Infectious Disease"/>
            <person name="Wu L."/>
            <person name="Ma J."/>
        </authorList>
    </citation>
    <scope>NUCLEOTIDE SEQUENCE [LARGE SCALE GENOMIC DNA]</scope>
    <source>
        <strain evidence="3">JCM 17919</strain>
    </source>
</reference>
<evidence type="ECO:0000313" key="3">
    <source>
        <dbReference type="Proteomes" id="UP001501725"/>
    </source>
</evidence>
<accession>A0ABP8H621</accession>
<evidence type="ECO:0008006" key="4">
    <source>
        <dbReference type="Google" id="ProtNLM"/>
    </source>
</evidence>
<comment type="caution">
    <text evidence="2">The sequence shown here is derived from an EMBL/GenBank/DDBJ whole genome shotgun (WGS) entry which is preliminary data.</text>
</comment>
<organism evidence="2 3">
    <name type="scientific">Flaviaesturariibacter amylovorans</name>
    <dbReference type="NCBI Taxonomy" id="1084520"/>
    <lineage>
        <taxon>Bacteria</taxon>
        <taxon>Pseudomonadati</taxon>
        <taxon>Bacteroidota</taxon>
        <taxon>Chitinophagia</taxon>
        <taxon>Chitinophagales</taxon>
        <taxon>Chitinophagaceae</taxon>
        <taxon>Flaviaestuariibacter</taxon>
    </lineage>
</organism>
<evidence type="ECO:0000313" key="2">
    <source>
        <dbReference type="EMBL" id="GAA4334574.1"/>
    </source>
</evidence>